<dbReference type="Gene3D" id="3.40.630.30">
    <property type="match status" value="1"/>
</dbReference>
<protein>
    <submittedName>
        <fullName evidence="2">GNAT family N-acetyltransferase</fullName>
        <ecNumber evidence="2">2.3.1.-</ecNumber>
    </submittedName>
</protein>
<dbReference type="AlphaFoldDB" id="A0AAP2UK44"/>
<name>A0AAP2UK44_CLOIN</name>
<sequence>MNKTVDIRRFYEEDALALEDVIRKTWKYDAFCSSETAARLAHVYLYSCLANQTFTAVAIVDGKPCGIHIQKHRCPFSLKLQSLLAIVHLLITREGREICSFYGKIRNVDQVLLDGSGKTYGGELSFFVLDEAVRGLGIGKQLYAAALTYMRQENIQSFYLLYTDSSCNYGFYEHRGMQRRGEIEMVVKLAGQQAPMKFFLYDITC</sequence>
<reference evidence="2" key="2">
    <citation type="journal article" date="2022" name="Clin. Infect. Dis.">
        <title>Association between Clostridium innocuum and antibiotic-associated diarrhea in adults and children: A cross-sectional study and comparative genomics analysis.</title>
        <authorList>
            <person name="Cherny K.E."/>
            <person name="Muscat E.B."/>
            <person name="Balaji A."/>
            <person name="Mukherjee J."/>
            <person name="Ozer E.A."/>
            <person name="Angarone M.P."/>
            <person name="Hauser A.R."/>
            <person name="Sichel J.S."/>
            <person name="Amponsah E."/>
            <person name="Kociolek L.K."/>
        </authorList>
    </citation>
    <scope>NUCLEOTIDE SEQUENCE</scope>
    <source>
        <strain evidence="2">NU1-AC-029v</strain>
    </source>
</reference>
<dbReference type="InterPro" id="IPR000182">
    <property type="entry name" value="GNAT_dom"/>
</dbReference>
<dbReference type="RefSeq" id="WP_008816866.1">
    <property type="nucleotide sequence ID" value="NZ_AP025565.1"/>
</dbReference>
<keyword evidence="2" id="KW-0808">Transferase</keyword>
<evidence type="ECO:0000313" key="3">
    <source>
        <dbReference type="EMBL" id="MZH55154.1"/>
    </source>
</evidence>
<evidence type="ECO:0000313" key="2">
    <source>
        <dbReference type="EMBL" id="MCR0231797.1"/>
    </source>
</evidence>
<feature type="domain" description="N-acetyltransferase" evidence="1">
    <location>
        <begin position="5"/>
        <end position="201"/>
    </location>
</feature>
<evidence type="ECO:0000313" key="4">
    <source>
        <dbReference type="Proteomes" id="UP001203972"/>
    </source>
</evidence>
<reference evidence="3" key="1">
    <citation type="journal article" date="2019" name="Nat. Med.">
        <title>A library of human gut bacterial isolates paired with longitudinal multiomics data enables mechanistic microbiome research.</title>
        <authorList>
            <person name="Poyet M."/>
            <person name="Groussin M."/>
            <person name="Gibbons S.M."/>
            <person name="Avila-Pacheco J."/>
            <person name="Jiang X."/>
            <person name="Kearney S.M."/>
            <person name="Perrotta A.R."/>
            <person name="Berdy B."/>
            <person name="Zhao S."/>
            <person name="Lieberman T.D."/>
            <person name="Swanson P.K."/>
            <person name="Smith M."/>
            <person name="Roesemann S."/>
            <person name="Alexander J.E."/>
            <person name="Rich S.A."/>
            <person name="Livny J."/>
            <person name="Vlamakis H."/>
            <person name="Clish C."/>
            <person name="Bullock K."/>
            <person name="Deik A."/>
            <person name="Scott J."/>
            <person name="Pierce K.A."/>
            <person name="Xavier R.J."/>
            <person name="Alm E.J."/>
        </authorList>
    </citation>
    <scope>NUCLEOTIDE SEQUENCE</scope>
    <source>
        <strain evidence="3">BIOML-A12</strain>
    </source>
</reference>
<accession>A0AAP2UK44</accession>
<organism evidence="2 4">
    <name type="scientific">Clostridium innocuum</name>
    <dbReference type="NCBI Taxonomy" id="1522"/>
    <lineage>
        <taxon>Bacteria</taxon>
        <taxon>Bacillati</taxon>
        <taxon>Bacillota</taxon>
        <taxon>Clostridia</taxon>
        <taxon>Eubacteriales</taxon>
        <taxon>Clostridiaceae</taxon>
        <taxon>Clostridium</taxon>
    </lineage>
</organism>
<dbReference type="EMBL" id="WWTN01000006">
    <property type="protein sequence ID" value="MZH55154.1"/>
    <property type="molecule type" value="Genomic_DNA"/>
</dbReference>
<evidence type="ECO:0000259" key="1">
    <source>
        <dbReference type="PROSITE" id="PS51186"/>
    </source>
</evidence>
<dbReference type="InterPro" id="IPR016181">
    <property type="entry name" value="Acyl_CoA_acyltransferase"/>
</dbReference>
<dbReference type="EC" id="2.3.1.-" evidence="2"/>
<dbReference type="GO" id="GO:0016747">
    <property type="term" value="F:acyltransferase activity, transferring groups other than amino-acyl groups"/>
    <property type="evidence" value="ECO:0007669"/>
    <property type="project" value="InterPro"/>
</dbReference>
<dbReference type="Proteomes" id="UP000604383">
    <property type="component" value="Unassembled WGS sequence"/>
</dbReference>
<dbReference type="Pfam" id="PF00583">
    <property type="entry name" value="Acetyltransf_1"/>
    <property type="match status" value="1"/>
</dbReference>
<keyword evidence="2" id="KW-0012">Acyltransferase</keyword>
<dbReference type="EMBL" id="JAKTMA010000004">
    <property type="protein sequence ID" value="MCR0231797.1"/>
    <property type="molecule type" value="Genomic_DNA"/>
</dbReference>
<dbReference type="SUPFAM" id="SSF55729">
    <property type="entry name" value="Acyl-CoA N-acyltransferases (Nat)"/>
    <property type="match status" value="1"/>
</dbReference>
<dbReference type="CDD" id="cd04301">
    <property type="entry name" value="NAT_SF"/>
    <property type="match status" value="1"/>
</dbReference>
<gene>
    <name evidence="3" type="ORF">GT664_05085</name>
    <name evidence="2" type="ORF">MKC95_03340</name>
</gene>
<dbReference type="Proteomes" id="UP001203972">
    <property type="component" value="Unassembled WGS sequence"/>
</dbReference>
<dbReference type="PROSITE" id="PS51186">
    <property type="entry name" value="GNAT"/>
    <property type="match status" value="1"/>
</dbReference>
<proteinExistence type="predicted"/>
<comment type="caution">
    <text evidence="2">The sequence shown here is derived from an EMBL/GenBank/DDBJ whole genome shotgun (WGS) entry which is preliminary data.</text>
</comment>